<dbReference type="FunFam" id="3.40.30.10:FF:000039">
    <property type="entry name" value="Glutathione S-transferase domain"/>
    <property type="match status" value="1"/>
</dbReference>
<evidence type="ECO:0000256" key="2">
    <source>
        <dbReference type="ARBA" id="ARBA00022679"/>
    </source>
</evidence>
<gene>
    <name evidence="6" type="primary">gstB_1</name>
    <name evidence="6" type="ORF">IMCC3135_09765</name>
</gene>
<evidence type="ECO:0000256" key="3">
    <source>
        <dbReference type="RuleBase" id="RU003494"/>
    </source>
</evidence>
<keyword evidence="2 6" id="KW-0808">Transferase</keyword>
<name>A0A2Z2NLK9_9GAMM</name>
<dbReference type="Pfam" id="PF00043">
    <property type="entry name" value="GST_C"/>
    <property type="match status" value="1"/>
</dbReference>
<dbReference type="InterPro" id="IPR036249">
    <property type="entry name" value="Thioredoxin-like_sf"/>
</dbReference>
<dbReference type="SUPFAM" id="SSF52833">
    <property type="entry name" value="Thioredoxin-like"/>
    <property type="match status" value="1"/>
</dbReference>
<dbReference type="PROSITE" id="PS50404">
    <property type="entry name" value="GST_NTER"/>
    <property type="match status" value="1"/>
</dbReference>
<keyword evidence="7" id="KW-1185">Reference proteome</keyword>
<comment type="similarity">
    <text evidence="1 3">Belongs to the GST superfamily.</text>
</comment>
<evidence type="ECO:0000256" key="1">
    <source>
        <dbReference type="ARBA" id="ARBA00007409"/>
    </source>
</evidence>
<reference evidence="6 7" key="1">
    <citation type="submission" date="2016-12" db="EMBL/GenBank/DDBJ databases">
        <authorList>
            <person name="Song W.-J."/>
            <person name="Kurnit D.M."/>
        </authorList>
    </citation>
    <scope>NUCLEOTIDE SEQUENCE [LARGE SCALE GENOMIC DNA]</scope>
    <source>
        <strain evidence="6 7">IMCC3135</strain>
    </source>
</reference>
<evidence type="ECO:0000313" key="6">
    <source>
        <dbReference type="EMBL" id="ASJ72049.1"/>
    </source>
</evidence>
<dbReference type="InterPro" id="IPR010987">
    <property type="entry name" value="Glutathione-S-Trfase_C-like"/>
</dbReference>
<dbReference type="GO" id="GO:0004364">
    <property type="term" value="F:glutathione transferase activity"/>
    <property type="evidence" value="ECO:0007669"/>
    <property type="project" value="UniProtKB-EC"/>
</dbReference>
<dbReference type="SFLD" id="SFLDS00019">
    <property type="entry name" value="Glutathione_Transferase_(cytos"/>
    <property type="match status" value="1"/>
</dbReference>
<feature type="domain" description="GST C-terminal" evidence="5">
    <location>
        <begin position="94"/>
        <end position="223"/>
    </location>
</feature>
<dbReference type="SFLD" id="SFLDG00358">
    <property type="entry name" value="Main_(cytGST)"/>
    <property type="match status" value="1"/>
</dbReference>
<dbReference type="Proteomes" id="UP000250079">
    <property type="component" value="Chromosome"/>
</dbReference>
<protein>
    <submittedName>
        <fullName evidence="6">Glutathione S-transferase GstB</fullName>
        <ecNumber evidence="6">2.5.1.18</ecNumber>
    </submittedName>
</protein>
<dbReference type="InterPro" id="IPR004046">
    <property type="entry name" value="GST_C"/>
</dbReference>
<dbReference type="Gene3D" id="1.20.1050.10">
    <property type="match status" value="1"/>
</dbReference>
<dbReference type="PROSITE" id="PS50405">
    <property type="entry name" value="GST_CTER"/>
    <property type="match status" value="1"/>
</dbReference>
<dbReference type="AlphaFoldDB" id="A0A2Z2NLK9"/>
<dbReference type="InterPro" id="IPR040079">
    <property type="entry name" value="Glutathione_S-Trfase"/>
</dbReference>
<dbReference type="Pfam" id="PF02798">
    <property type="entry name" value="GST_N"/>
    <property type="match status" value="1"/>
</dbReference>
<evidence type="ECO:0000259" key="5">
    <source>
        <dbReference type="PROSITE" id="PS50405"/>
    </source>
</evidence>
<dbReference type="Gene3D" id="3.40.30.10">
    <property type="entry name" value="Glutaredoxin"/>
    <property type="match status" value="1"/>
</dbReference>
<sequence length="223" mass="24866">MSNNKVAGKLELFADPISINCRKVIAGLALMDIDYELTKIGYFAGEQKSAAYLKINPNAKLPALRDGDLVIWESNAILQYVANKYGKTDAYPAELGTRADVDRWLFWECGSWFASCYTYTVENCVKPILGAEPDPAILAIEDETFHKLASILDARLGQMRYVCGHTPTIADIAVAAPMHLHKWQQLPLENHSNINRWMSELIEPAAWWRASHVGEGFTLPGNA</sequence>
<dbReference type="KEGG" id="gai:IMCC3135_09765"/>
<proteinExistence type="inferred from homology"/>
<dbReference type="EMBL" id="CP018632">
    <property type="protein sequence ID" value="ASJ72049.1"/>
    <property type="molecule type" value="Genomic_DNA"/>
</dbReference>
<dbReference type="SUPFAM" id="SSF47616">
    <property type="entry name" value="GST C-terminal domain-like"/>
    <property type="match status" value="1"/>
</dbReference>
<dbReference type="EC" id="2.5.1.18" evidence="6"/>
<dbReference type="InterPro" id="IPR004045">
    <property type="entry name" value="Glutathione_S-Trfase_N"/>
</dbReference>
<dbReference type="InterPro" id="IPR036282">
    <property type="entry name" value="Glutathione-S-Trfase_C_sf"/>
</dbReference>
<evidence type="ECO:0000259" key="4">
    <source>
        <dbReference type="PROSITE" id="PS50404"/>
    </source>
</evidence>
<dbReference type="PANTHER" id="PTHR44051:SF8">
    <property type="entry name" value="GLUTATHIONE S-TRANSFERASE GSTA"/>
    <property type="match status" value="1"/>
</dbReference>
<organism evidence="6 7">
    <name type="scientific">Granulosicoccus antarcticus IMCC3135</name>
    <dbReference type="NCBI Taxonomy" id="1192854"/>
    <lineage>
        <taxon>Bacteria</taxon>
        <taxon>Pseudomonadati</taxon>
        <taxon>Pseudomonadota</taxon>
        <taxon>Gammaproteobacteria</taxon>
        <taxon>Chromatiales</taxon>
        <taxon>Granulosicoccaceae</taxon>
        <taxon>Granulosicoccus</taxon>
    </lineage>
</organism>
<dbReference type="PANTHER" id="PTHR44051">
    <property type="entry name" value="GLUTATHIONE S-TRANSFERASE-RELATED"/>
    <property type="match status" value="1"/>
</dbReference>
<evidence type="ECO:0000313" key="7">
    <source>
        <dbReference type="Proteomes" id="UP000250079"/>
    </source>
</evidence>
<accession>A0A2Z2NLK9</accession>
<dbReference type="OrthoDB" id="9803562at2"/>
<dbReference type="RefSeq" id="WP_088917411.1">
    <property type="nucleotide sequence ID" value="NZ_CP018632.1"/>
</dbReference>
<feature type="domain" description="GST N-terminal" evidence="4">
    <location>
        <begin position="8"/>
        <end position="89"/>
    </location>
</feature>